<evidence type="ECO:0000313" key="3">
    <source>
        <dbReference type="Proteomes" id="UP001158067"/>
    </source>
</evidence>
<accession>A0ABY1QDM9</accession>
<dbReference type="EMBL" id="FXUG01000011">
    <property type="protein sequence ID" value="SMP68418.1"/>
    <property type="molecule type" value="Genomic_DNA"/>
</dbReference>
<organism evidence="2 3">
    <name type="scientific">Neorhodopirellula lusitana</name>
    <dbReference type="NCBI Taxonomy" id="445327"/>
    <lineage>
        <taxon>Bacteria</taxon>
        <taxon>Pseudomonadati</taxon>
        <taxon>Planctomycetota</taxon>
        <taxon>Planctomycetia</taxon>
        <taxon>Pirellulales</taxon>
        <taxon>Pirellulaceae</taxon>
        <taxon>Neorhodopirellula</taxon>
    </lineage>
</organism>
<evidence type="ECO:0000313" key="2">
    <source>
        <dbReference type="EMBL" id="SMP68418.1"/>
    </source>
</evidence>
<feature type="region of interest" description="Disordered" evidence="1">
    <location>
        <begin position="209"/>
        <end position="254"/>
    </location>
</feature>
<proteinExistence type="predicted"/>
<dbReference type="RefSeq" id="WP_283434028.1">
    <property type="nucleotide sequence ID" value="NZ_FXUG01000011.1"/>
</dbReference>
<sequence length="254" mass="27997">MPSSGDADKTSLPKTSEKKAPGAKTNNAEPSQPVYASDAVAMVEKRSRSAADGAAAMRQLDPRTSMPGAAPTTERESLNLTAIPTGVPPQDRPRLALRMAEEAFAKTGSWVVFYREMLAPGGVVDQLYESAEARRYFETTSEFAELLEMVAAMRSQDDSKSGTYEPERVITVRLPRSMHEGVVREAKELELSINKYCLTKLLQPANSRFTPVETGARRGRRPGPQITLERVKIRGDEKASEKSSEPRKRTKPSR</sequence>
<feature type="compositionally biased region" description="Basic and acidic residues" evidence="1">
    <location>
        <begin position="1"/>
        <end position="20"/>
    </location>
</feature>
<dbReference type="Proteomes" id="UP001158067">
    <property type="component" value="Unassembled WGS sequence"/>
</dbReference>
<comment type="caution">
    <text evidence="2">The sequence shown here is derived from an EMBL/GenBank/DDBJ whole genome shotgun (WGS) entry which is preliminary data.</text>
</comment>
<protein>
    <submittedName>
        <fullName evidence="2">Uncharacterized protein</fullName>
    </submittedName>
</protein>
<evidence type="ECO:0000256" key="1">
    <source>
        <dbReference type="SAM" id="MobiDB-lite"/>
    </source>
</evidence>
<feature type="compositionally biased region" description="Basic and acidic residues" evidence="1">
    <location>
        <begin position="229"/>
        <end position="247"/>
    </location>
</feature>
<name>A0ABY1QDM9_9BACT</name>
<gene>
    <name evidence="2" type="ORF">SAMN06265222_11157</name>
</gene>
<feature type="region of interest" description="Disordered" evidence="1">
    <location>
        <begin position="1"/>
        <end position="74"/>
    </location>
</feature>
<keyword evidence="3" id="KW-1185">Reference proteome</keyword>
<reference evidence="2 3" key="1">
    <citation type="submission" date="2017-05" db="EMBL/GenBank/DDBJ databases">
        <authorList>
            <person name="Varghese N."/>
            <person name="Submissions S."/>
        </authorList>
    </citation>
    <scope>NUCLEOTIDE SEQUENCE [LARGE SCALE GENOMIC DNA]</scope>
    <source>
        <strain evidence="2 3">DSM 25457</strain>
    </source>
</reference>